<dbReference type="PROSITE" id="PS50977">
    <property type="entry name" value="HTH_TETR_2"/>
    <property type="match status" value="1"/>
</dbReference>
<gene>
    <name evidence="6" type="ORF">UFOPK3564_02047</name>
</gene>
<dbReference type="InterPro" id="IPR023772">
    <property type="entry name" value="DNA-bd_HTH_TetR-type_CS"/>
</dbReference>
<reference evidence="6" key="1">
    <citation type="submission" date="2020-05" db="EMBL/GenBank/DDBJ databases">
        <authorList>
            <person name="Chiriac C."/>
            <person name="Salcher M."/>
            <person name="Ghai R."/>
            <person name="Kavagutti S V."/>
        </authorList>
    </citation>
    <scope>NUCLEOTIDE SEQUENCE</scope>
</reference>
<evidence type="ECO:0000256" key="4">
    <source>
        <dbReference type="SAM" id="MobiDB-lite"/>
    </source>
</evidence>
<keyword evidence="1" id="KW-0805">Transcription regulation</keyword>
<feature type="domain" description="HTH tetR-type" evidence="5">
    <location>
        <begin position="56"/>
        <end position="116"/>
    </location>
</feature>
<dbReference type="EMBL" id="CAFBMK010000126">
    <property type="protein sequence ID" value="CAB4924875.1"/>
    <property type="molecule type" value="Genomic_DNA"/>
</dbReference>
<proteinExistence type="predicted"/>
<accession>A0A6J7I288</accession>
<dbReference type="Gene3D" id="1.10.10.60">
    <property type="entry name" value="Homeodomain-like"/>
    <property type="match status" value="1"/>
</dbReference>
<dbReference type="NCBIfam" id="NF008402">
    <property type="entry name" value="PRK11202.1"/>
    <property type="match status" value="1"/>
</dbReference>
<dbReference type="PRINTS" id="PR00455">
    <property type="entry name" value="HTHTETR"/>
</dbReference>
<dbReference type="AlphaFoldDB" id="A0A6J7I288"/>
<evidence type="ECO:0000256" key="3">
    <source>
        <dbReference type="ARBA" id="ARBA00023163"/>
    </source>
</evidence>
<name>A0A6J7I288_9ZZZZ</name>
<dbReference type="PANTHER" id="PTHR47752">
    <property type="entry name" value="HTH-TYPE TRANSCRIPTIONAL REPRESSOR FABR"/>
    <property type="match status" value="1"/>
</dbReference>
<sequence length="249" mass="27117">MSGRAGADPSGERALRLVTAPPEATGPGDRQVVTSSPAVLPPVDDDAPMTRQERKARTRAALLEAALDQLESRSFGAISLREVSREAGITPTAFYRHFESMEELGLVLVDESFASLREMIRAARAEVQAPGDDIRASAATLIRHVGTHTSHYRFISRERSGGIASLRSAIAQEIESFSSELAGDLRKYPVIGELDRPALEMVASLIVTVMVATAERLLDAPPDAEAQIRRRTEDQMRVIVLGALQWHHS</sequence>
<keyword evidence="3" id="KW-0804">Transcription</keyword>
<organism evidence="6">
    <name type="scientific">freshwater metagenome</name>
    <dbReference type="NCBI Taxonomy" id="449393"/>
    <lineage>
        <taxon>unclassified sequences</taxon>
        <taxon>metagenomes</taxon>
        <taxon>ecological metagenomes</taxon>
    </lineage>
</organism>
<dbReference type="GO" id="GO:0003677">
    <property type="term" value="F:DNA binding"/>
    <property type="evidence" value="ECO:0007669"/>
    <property type="project" value="UniProtKB-KW"/>
</dbReference>
<dbReference type="Pfam" id="PF21943">
    <property type="entry name" value="TetR_C_46"/>
    <property type="match status" value="1"/>
</dbReference>
<protein>
    <submittedName>
        <fullName evidence="6">Unannotated protein</fullName>
    </submittedName>
</protein>
<feature type="region of interest" description="Disordered" evidence="4">
    <location>
        <begin position="1"/>
        <end position="51"/>
    </location>
</feature>
<evidence type="ECO:0000256" key="2">
    <source>
        <dbReference type="ARBA" id="ARBA00023125"/>
    </source>
</evidence>
<dbReference type="InterPro" id="IPR001647">
    <property type="entry name" value="HTH_TetR"/>
</dbReference>
<evidence type="ECO:0000259" key="5">
    <source>
        <dbReference type="PROSITE" id="PS50977"/>
    </source>
</evidence>
<dbReference type="InterPro" id="IPR050692">
    <property type="entry name" value="HTH_transcr_repressor_FabR"/>
</dbReference>
<dbReference type="InterPro" id="IPR009057">
    <property type="entry name" value="Homeodomain-like_sf"/>
</dbReference>
<dbReference type="InterPro" id="IPR054129">
    <property type="entry name" value="DesT_TetR_C"/>
</dbReference>
<dbReference type="SUPFAM" id="SSF46689">
    <property type="entry name" value="Homeodomain-like"/>
    <property type="match status" value="1"/>
</dbReference>
<evidence type="ECO:0000313" key="6">
    <source>
        <dbReference type="EMBL" id="CAB4924875.1"/>
    </source>
</evidence>
<keyword evidence="2" id="KW-0238">DNA-binding</keyword>
<dbReference type="PANTHER" id="PTHR47752:SF1">
    <property type="entry name" value="HTH-TYPE TRANSCRIPTIONAL REPRESSOR FABR"/>
    <property type="match status" value="1"/>
</dbReference>
<evidence type="ECO:0000256" key="1">
    <source>
        <dbReference type="ARBA" id="ARBA00023015"/>
    </source>
</evidence>
<dbReference type="PROSITE" id="PS01081">
    <property type="entry name" value="HTH_TETR_1"/>
    <property type="match status" value="1"/>
</dbReference>
<dbReference type="Pfam" id="PF00440">
    <property type="entry name" value="TetR_N"/>
    <property type="match status" value="1"/>
</dbReference>
<dbReference type="Gene3D" id="1.10.357.10">
    <property type="entry name" value="Tetracycline Repressor, domain 2"/>
    <property type="match status" value="1"/>
</dbReference>